<gene>
    <name evidence="3" type="ORF">OHK93_005009</name>
</gene>
<feature type="transmembrane region" description="Helical" evidence="2">
    <location>
        <begin position="157"/>
        <end position="177"/>
    </location>
</feature>
<name>A0AA43QV73_9LECA</name>
<keyword evidence="2" id="KW-0812">Transmembrane</keyword>
<feature type="region of interest" description="Disordered" evidence="1">
    <location>
        <begin position="118"/>
        <end position="151"/>
    </location>
</feature>
<accession>A0AA43QV73</accession>
<comment type="caution">
    <text evidence="3">The sequence shown here is derived from an EMBL/GenBank/DDBJ whole genome shotgun (WGS) entry which is preliminary data.</text>
</comment>
<keyword evidence="2" id="KW-0472">Membrane</keyword>
<reference evidence="3" key="1">
    <citation type="journal article" date="2023" name="Genome Biol. Evol.">
        <title>First Whole Genome Sequence and Flow Cytometry Genome Size Data for the Lichen-Forming Fungus Ramalina farinacea (Ascomycota).</title>
        <authorList>
            <person name="Llewellyn T."/>
            <person name="Mian S."/>
            <person name="Hill R."/>
            <person name="Leitch I.J."/>
            <person name="Gaya E."/>
        </authorList>
    </citation>
    <scope>NUCLEOTIDE SEQUENCE</scope>
    <source>
        <strain evidence="3">LIQ254RAFAR</strain>
    </source>
</reference>
<organism evidence="3 4">
    <name type="scientific">Ramalina farinacea</name>
    <dbReference type="NCBI Taxonomy" id="258253"/>
    <lineage>
        <taxon>Eukaryota</taxon>
        <taxon>Fungi</taxon>
        <taxon>Dikarya</taxon>
        <taxon>Ascomycota</taxon>
        <taxon>Pezizomycotina</taxon>
        <taxon>Lecanoromycetes</taxon>
        <taxon>OSLEUM clade</taxon>
        <taxon>Lecanoromycetidae</taxon>
        <taxon>Lecanorales</taxon>
        <taxon>Lecanorineae</taxon>
        <taxon>Ramalinaceae</taxon>
        <taxon>Ramalina</taxon>
    </lineage>
</organism>
<dbReference type="AlphaFoldDB" id="A0AA43QV73"/>
<evidence type="ECO:0000256" key="1">
    <source>
        <dbReference type="SAM" id="MobiDB-lite"/>
    </source>
</evidence>
<proteinExistence type="predicted"/>
<evidence type="ECO:0000256" key="2">
    <source>
        <dbReference type="SAM" id="Phobius"/>
    </source>
</evidence>
<dbReference type="EMBL" id="JAPUFD010000024">
    <property type="protein sequence ID" value="MDI1493221.1"/>
    <property type="molecule type" value="Genomic_DNA"/>
</dbReference>
<feature type="compositionally biased region" description="Basic and acidic residues" evidence="1">
    <location>
        <begin position="48"/>
        <end position="57"/>
    </location>
</feature>
<keyword evidence="2" id="KW-1133">Transmembrane helix</keyword>
<dbReference type="Proteomes" id="UP001161017">
    <property type="component" value="Unassembled WGS sequence"/>
</dbReference>
<feature type="region of interest" description="Disordered" evidence="1">
    <location>
        <begin position="1"/>
        <end position="104"/>
    </location>
</feature>
<evidence type="ECO:0000313" key="3">
    <source>
        <dbReference type="EMBL" id="MDI1493221.1"/>
    </source>
</evidence>
<sequence length="446" mass="48169">MGDFQRLRHRKDRSSTRSSAVEPAETALVADRTDTSGHGPSTYMRGASVREIRRPGEKSSASPRLTREISPASEAAGPDGEDEWPERSSSLSVLAESTPDSNGTEYQTMLAEAAEFLSRAPPARSPSPAPSLPEQDDGNRTLPDSPGRMPNPAQRTVSIAVCFLVALAIWAGGFLAASSINLSLTPSTPPTPPAAPCSSQNDPSLDLVTLTSRALRDFPVGHPVPVVDLPFSITSRIHELELAVDSVRRDMLGSLLTCWRNHHTPCTSPEQNGASARRELASWTVSLHAQVDEIVAVMAQTILDITAVSESLSEVSSATERQKRDLLADLRPSSSWWRTFFARSGALATEFKRLSSRGEHNEEALQYLDSAQGMLNGLHRQWGGLAGVLRTVKGAMDRTGGDNEEDQGRVLLQVLCEVIRDAVHGADIDAAARVAERTSDTKKVRV</sequence>
<keyword evidence="4" id="KW-1185">Reference proteome</keyword>
<protein>
    <submittedName>
        <fullName evidence="3">Uncharacterized protein</fullName>
    </submittedName>
</protein>
<evidence type="ECO:0000313" key="4">
    <source>
        <dbReference type="Proteomes" id="UP001161017"/>
    </source>
</evidence>